<dbReference type="Proteomes" id="UP000681722">
    <property type="component" value="Unassembled WGS sequence"/>
</dbReference>
<keyword evidence="8" id="KW-1185">Reference proteome</keyword>
<evidence type="ECO:0000256" key="1">
    <source>
        <dbReference type="ARBA" id="ARBA00004123"/>
    </source>
</evidence>
<dbReference type="EMBL" id="CAJNOQ010019600">
    <property type="protein sequence ID" value="CAF1453351.1"/>
    <property type="molecule type" value="Genomic_DNA"/>
</dbReference>
<dbReference type="GO" id="GO:0008270">
    <property type="term" value="F:zinc ion binding"/>
    <property type="evidence" value="ECO:0007669"/>
    <property type="project" value="UniProtKB-KW"/>
</dbReference>
<accession>A0A815PSP2</accession>
<dbReference type="InterPro" id="IPR052035">
    <property type="entry name" value="ZnF_BED_domain_contain"/>
</dbReference>
<evidence type="ECO:0000313" key="8">
    <source>
        <dbReference type="Proteomes" id="UP000663829"/>
    </source>
</evidence>
<reference evidence="6" key="1">
    <citation type="submission" date="2021-02" db="EMBL/GenBank/DDBJ databases">
        <authorList>
            <person name="Nowell W R."/>
        </authorList>
    </citation>
    <scope>NUCLEOTIDE SEQUENCE</scope>
</reference>
<sequence>MMGYALTSHLITSNYELKTFVLQTTQFSDNRTADRITQALQDICIEWGILDKIKDWFGCADHNINLCVVDAYELDDVKEALATARKLVLLVKNSHLAKETLNHFQKLFNMKERQLIYDVVTRWNSTYYRIERLIEEKDPITACLQEKEFQKRLIKANVPTSIEWDLQVQLKSTLKPFETATRQLALASLPTISKILPVVTG</sequence>
<evidence type="ECO:0000256" key="2">
    <source>
        <dbReference type="ARBA" id="ARBA00022723"/>
    </source>
</evidence>
<evidence type="ECO:0000256" key="4">
    <source>
        <dbReference type="ARBA" id="ARBA00022833"/>
    </source>
</evidence>
<dbReference type="PANTHER" id="PTHR46481">
    <property type="entry name" value="ZINC FINGER BED DOMAIN-CONTAINING PROTEIN 4"/>
    <property type="match status" value="1"/>
</dbReference>
<keyword evidence="3" id="KW-0863">Zinc-finger</keyword>
<proteinExistence type="predicted"/>
<evidence type="ECO:0000256" key="3">
    <source>
        <dbReference type="ARBA" id="ARBA00022771"/>
    </source>
</evidence>
<evidence type="ECO:0000313" key="6">
    <source>
        <dbReference type="EMBL" id="CAF1453351.1"/>
    </source>
</evidence>
<organism evidence="6 8">
    <name type="scientific">Didymodactylos carnosus</name>
    <dbReference type="NCBI Taxonomy" id="1234261"/>
    <lineage>
        <taxon>Eukaryota</taxon>
        <taxon>Metazoa</taxon>
        <taxon>Spiralia</taxon>
        <taxon>Gnathifera</taxon>
        <taxon>Rotifera</taxon>
        <taxon>Eurotatoria</taxon>
        <taxon>Bdelloidea</taxon>
        <taxon>Philodinida</taxon>
        <taxon>Philodinidae</taxon>
        <taxon>Didymodactylos</taxon>
    </lineage>
</organism>
<evidence type="ECO:0000256" key="5">
    <source>
        <dbReference type="ARBA" id="ARBA00023242"/>
    </source>
</evidence>
<keyword evidence="2" id="KW-0479">Metal-binding</keyword>
<dbReference type="InterPro" id="IPR012337">
    <property type="entry name" value="RNaseH-like_sf"/>
</dbReference>
<keyword evidence="4" id="KW-0862">Zinc</keyword>
<dbReference type="PANTHER" id="PTHR46481:SF10">
    <property type="entry name" value="ZINC FINGER BED DOMAIN-CONTAINING PROTEIN 39"/>
    <property type="match status" value="1"/>
</dbReference>
<dbReference type="OrthoDB" id="1607513at2759"/>
<evidence type="ECO:0000313" key="7">
    <source>
        <dbReference type="EMBL" id="CAF4326019.1"/>
    </source>
</evidence>
<protein>
    <submittedName>
        <fullName evidence="6">Uncharacterized protein</fullName>
    </submittedName>
</protein>
<dbReference type="GO" id="GO:0005634">
    <property type="term" value="C:nucleus"/>
    <property type="evidence" value="ECO:0007669"/>
    <property type="project" value="UniProtKB-SubCell"/>
</dbReference>
<gene>
    <name evidence="6" type="ORF">GPM918_LOCUS34811</name>
    <name evidence="7" type="ORF">SRO942_LOCUS35524</name>
</gene>
<dbReference type="EMBL" id="CAJOBC010085053">
    <property type="protein sequence ID" value="CAF4326019.1"/>
    <property type="molecule type" value="Genomic_DNA"/>
</dbReference>
<comment type="caution">
    <text evidence="6">The sequence shown here is derived from an EMBL/GenBank/DDBJ whole genome shotgun (WGS) entry which is preliminary data.</text>
</comment>
<dbReference type="SUPFAM" id="SSF53098">
    <property type="entry name" value="Ribonuclease H-like"/>
    <property type="match status" value="1"/>
</dbReference>
<comment type="subcellular location">
    <subcellularLocation>
        <location evidence="1">Nucleus</location>
    </subcellularLocation>
</comment>
<dbReference type="Proteomes" id="UP000663829">
    <property type="component" value="Unassembled WGS sequence"/>
</dbReference>
<name>A0A815PSP2_9BILA</name>
<keyword evidence="5" id="KW-0539">Nucleus</keyword>
<dbReference type="AlphaFoldDB" id="A0A815PSP2"/>